<evidence type="ECO:0000256" key="1">
    <source>
        <dbReference type="ARBA" id="ARBA00007626"/>
    </source>
</evidence>
<comment type="similarity">
    <text evidence="1">Belongs to the PPR family. P subfamily.</text>
</comment>
<evidence type="ECO:0000313" key="5">
    <source>
        <dbReference type="Proteomes" id="UP001271007"/>
    </source>
</evidence>
<reference evidence="4" key="1">
    <citation type="submission" date="2023-04" db="EMBL/GenBank/DDBJ databases">
        <title>Black Yeasts Isolated from many extreme environments.</title>
        <authorList>
            <person name="Coleine C."/>
            <person name="Stajich J.E."/>
            <person name="Selbmann L."/>
        </authorList>
    </citation>
    <scope>NUCLEOTIDE SEQUENCE</scope>
    <source>
        <strain evidence="4">CCFEE 5312</strain>
    </source>
</reference>
<evidence type="ECO:0000256" key="2">
    <source>
        <dbReference type="PROSITE-ProRule" id="PRU00708"/>
    </source>
</evidence>
<dbReference type="PANTHER" id="PTHR46128:SF329">
    <property type="entry name" value="MITOCHONDRIAL GROUP I INTRON SPLICING FACTOR DMR1"/>
    <property type="match status" value="1"/>
</dbReference>
<dbReference type="Proteomes" id="UP001271007">
    <property type="component" value="Unassembled WGS sequence"/>
</dbReference>
<dbReference type="InterPro" id="IPR050872">
    <property type="entry name" value="PPR_P_subfamily"/>
</dbReference>
<sequence length="1009" mass="112255">MQAIKGEGIISSMLECRACVRRCIRAIAGDSQQGQLLSRRPLLLTPRIGQNTFRRHASIATSPPEEDYLVPGRQPVDEGVAEAQEEGDKKQTRPPTVAAEKHLKVELRYLGDQVKLAEHVHYTLRCEKPEKALELCRLASKQGEVIVSWNHCVDWYIQRGKVDEAIKIYNEMKKRAQFPDGHTYSLLLRGLAKPPYRGETVKESHVAKALSIYYSMSSPTSRVKANIIHTNGVLKVCSAALDMDALWGVVAKLPEHGAGAPDHITYAILLDGIRHGAFGKDPMNVPAEGLAANREKAVQEGRAIWRDVVQKWRGGEVQIDERLVCAMAQLLFISSSIHDWDDVLNLVEQTMAIPRQLAAIGSADRHIEHVPQDNDLRQSDPELEADNEGYTDTPTTKAFLPVHNLSRDSAYPNRPTSLSYVAPGNAILNVLVNACTLLRSPKAASAYWDLLTSPSGAYLIQPELGNFHTYLRLLGKNRASAKAVALLQTIKSMDVHPTSVTFRIVMDICVRDKNNPNMLDHARAIIDVMESSLADPDPRTLIKYLNLALLTDNGPKIVFVVNRLDAMVHNLRSRVLYGSDKTGVPEDQHLLEIDEVLFFFRTLVGVIDTLGRRGLVPREEHTHWVGRRAQLDAFIQRANTSLEVARQKLEQKTGKAVPRAREMDPKKGMRGMKAEEFALRKFRHSRRLEEQEKDDRGRARGLAKWSVRDGRRDVPTKGAVLQKWRKEKAWTGREKGGFADSAMELGESQTLAQLAPARSITPPVLVSTYPESATLNGVTAPNYYMGAADQYTFSTSIPKKTFDGLFSINPEPINWLATAYQAGQLDTPSMTIDLSPLGLSKSTVDFALVNFDKIGCEISWFAPVNSRWTVDTGVLGQCLLDTGGPLIYIDPLLALSYILSILPGYFRTSYPDGQIRYTVDCRIAMPDLYLFLTDREGQVEIWRVPGSYIKGKPDGAGSRWCDSLLLPNFVRWNPAGKCVLGAPFVGSFVVVMDGTNGDWEIGLALRKTT</sequence>
<feature type="repeat" description="PPR" evidence="2">
    <location>
        <begin position="145"/>
        <end position="179"/>
    </location>
</feature>
<evidence type="ECO:0000313" key="4">
    <source>
        <dbReference type="EMBL" id="KAK3050842.1"/>
    </source>
</evidence>
<dbReference type="InterPro" id="IPR002885">
    <property type="entry name" value="PPR_rpt"/>
</dbReference>
<dbReference type="NCBIfam" id="TIGR00756">
    <property type="entry name" value="PPR"/>
    <property type="match status" value="1"/>
</dbReference>
<dbReference type="SUPFAM" id="SSF50630">
    <property type="entry name" value="Acid proteases"/>
    <property type="match status" value="1"/>
</dbReference>
<dbReference type="InterPro" id="IPR021109">
    <property type="entry name" value="Peptidase_aspartic_dom_sf"/>
</dbReference>
<dbReference type="EMBL" id="JAWDJX010000029">
    <property type="protein sequence ID" value="KAK3050842.1"/>
    <property type="molecule type" value="Genomic_DNA"/>
</dbReference>
<keyword evidence="5" id="KW-1185">Reference proteome</keyword>
<dbReference type="PROSITE" id="PS51375">
    <property type="entry name" value="PPR"/>
    <property type="match status" value="1"/>
</dbReference>
<dbReference type="Gene3D" id="2.40.70.10">
    <property type="entry name" value="Acid Proteases"/>
    <property type="match status" value="1"/>
</dbReference>
<dbReference type="PANTHER" id="PTHR46128">
    <property type="entry name" value="MITOCHONDRIAL GROUP I INTRON SPLICING FACTOR CCM1"/>
    <property type="match status" value="1"/>
</dbReference>
<comment type="caution">
    <text evidence="4">The sequence shown here is derived from an EMBL/GenBank/DDBJ whole genome shotgun (WGS) entry which is preliminary data.</text>
</comment>
<dbReference type="Gene3D" id="1.25.40.10">
    <property type="entry name" value="Tetratricopeptide repeat domain"/>
    <property type="match status" value="2"/>
</dbReference>
<dbReference type="AlphaFoldDB" id="A0AAJ0DIH2"/>
<feature type="region of interest" description="Disordered" evidence="3">
    <location>
        <begin position="652"/>
        <end position="671"/>
    </location>
</feature>
<gene>
    <name evidence="4" type="ORF">LTR09_007919</name>
</gene>
<evidence type="ECO:0000256" key="3">
    <source>
        <dbReference type="SAM" id="MobiDB-lite"/>
    </source>
</evidence>
<accession>A0AAJ0DIH2</accession>
<protein>
    <submittedName>
        <fullName evidence="4">Uncharacterized protein</fullName>
    </submittedName>
</protein>
<proteinExistence type="inferred from homology"/>
<dbReference type="InterPro" id="IPR011990">
    <property type="entry name" value="TPR-like_helical_dom_sf"/>
</dbReference>
<dbReference type="Pfam" id="PF13041">
    <property type="entry name" value="PPR_2"/>
    <property type="match status" value="1"/>
</dbReference>
<name>A0AAJ0DIH2_9PEZI</name>
<organism evidence="4 5">
    <name type="scientific">Extremus antarcticus</name>
    <dbReference type="NCBI Taxonomy" id="702011"/>
    <lineage>
        <taxon>Eukaryota</taxon>
        <taxon>Fungi</taxon>
        <taxon>Dikarya</taxon>
        <taxon>Ascomycota</taxon>
        <taxon>Pezizomycotina</taxon>
        <taxon>Dothideomycetes</taxon>
        <taxon>Dothideomycetidae</taxon>
        <taxon>Mycosphaerellales</taxon>
        <taxon>Extremaceae</taxon>
        <taxon>Extremus</taxon>
    </lineage>
</organism>